<name>A0ABU0WU56_9PSEU</name>
<feature type="region of interest" description="Disordered" evidence="1">
    <location>
        <begin position="1"/>
        <end position="27"/>
    </location>
</feature>
<dbReference type="Pfam" id="PF14428">
    <property type="entry name" value="DddA-like"/>
    <property type="match status" value="1"/>
</dbReference>
<evidence type="ECO:0000313" key="2">
    <source>
        <dbReference type="EMBL" id="MDQ2582659.1"/>
    </source>
</evidence>
<dbReference type="Proteomes" id="UP001225605">
    <property type="component" value="Unassembled WGS sequence"/>
</dbReference>
<proteinExistence type="predicted"/>
<dbReference type="EMBL" id="NSDM01000001">
    <property type="protein sequence ID" value="MDQ2582659.1"/>
    <property type="molecule type" value="Genomic_DNA"/>
</dbReference>
<feature type="compositionally biased region" description="Basic and acidic residues" evidence="1">
    <location>
        <begin position="7"/>
        <end position="27"/>
    </location>
</feature>
<organism evidence="2 3">
    <name type="scientific">Saccharothrix yanglingensis</name>
    <dbReference type="NCBI Taxonomy" id="659496"/>
    <lineage>
        <taxon>Bacteria</taxon>
        <taxon>Bacillati</taxon>
        <taxon>Actinomycetota</taxon>
        <taxon>Actinomycetes</taxon>
        <taxon>Pseudonocardiales</taxon>
        <taxon>Pseudonocardiaceae</taxon>
        <taxon>Saccharothrix</taxon>
    </lineage>
</organism>
<protein>
    <recommendedName>
        <fullName evidence="4">Nucleic acid/nucleotide deaminase of polymorphic system toxin</fullName>
    </recommendedName>
</protein>
<accession>A0ABU0WU56</accession>
<evidence type="ECO:0000256" key="1">
    <source>
        <dbReference type="SAM" id="MobiDB-lite"/>
    </source>
</evidence>
<feature type="compositionally biased region" description="Low complexity" evidence="1">
    <location>
        <begin position="100"/>
        <end position="112"/>
    </location>
</feature>
<evidence type="ECO:0008006" key="4">
    <source>
        <dbReference type="Google" id="ProtNLM"/>
    </source>
</evidence>
<dbReference type="InterPro" id="IPR032724">
    <property type="entry name" value="SCP1.201-like"/>
</dbReference>
<gene>
    <name evidence="2" type="ORF">CKY47_01390</name>
</gene>
<comment type="caution">
    <text evidence="2">The sequence shown here is derived from an EMBL/GenBank/DDBJ whole genome shotgun (WGS) entry which is preliminary data.</text>
</comment>
<evidence type="ECO:0000313" key="3">
    <source>
        <dbReference type="Proteomes" id="UP001225605"/>
    </source>
</evidence>
<feature type="region of interest" description="Disordered" evidence="1">
    <location>
        <begin position="80"/>
        <end position="121"/>
    </location>
</feature>
<reference evidence="2 3" key="1">
    <citation type="submission" date="2017-06" db="EMBL/GenBank/DDBJ databases">
        <title>Cultured bacterium strain Saccharothrix yanglingensis Hhs.015.</title>
        <authorList>
            <person name="Xia Y."/>
        </authorList>
    </citation>
    <scope>NUCLEOTIDE SEQUENCE [LARGE SCALE GENOMIC DNA]</scope>
    <source>
        <strain evidence="2 3">Hhs.015</strain>
    </source>
</reference>
<keyword evidence="3" id="KW-1185">Reference proteome</keyword>
<sequence length="259" mass="28123">MAARVRAACEKGRQARSALERAEDLAGEAHDGLARALEGSTDPDVDPMPASFLAVKDGCKGYLWPLLNEAVKDAESYPDHLTVEGSRNPGPATRRPRQPPTAQSPQQAPARQAEPDGPFDIPTERVEQLRRELPPPVVAGTGRKTRGYWIGADGTAQPVVSGRDDDAGEADARLRDMGMPRKSAKTGDVEIKLATRMVREGIRHATILINNEPRIGPFGCDTLVPALLPEGAPLTVYGTDEQGEHVRKRYTGGARPWWR</sequence>